<dbReference type="RefSeq" id="XP_020433513.1">
    <property type="nucleotide sequence ID" value="XM_020576264.1"/>
</dbReference>
<comment type="caution">
    <text evidence="2">The sequence shown here is derived from an EMBL/GenBank/DDBJ whole genome shotgun (WGS) entry which is preliminary data.</text>
</comment>
<keyword evidence="1" id="KW-0812">Transmembrane</keyword>
<keyword evidence="1" id="KW-0472">Membrane</keyword>
<evidence type="ECO:0000313" key="2">
    <source>
        <dbReference type="EMBL" id="EFA81395.1"/>
    </source>
</evidence>
<accession>D3BA08</accession>
<dbReference type="Proteomes" id="UP000001396">
    <property type="component" value="Unassembled WGS sequence"/>
</dbReference>
<name>D3BA08_HETP5</name>
<evidence type="ECO:0000313" key="3">
    <source>
        <dbReference type="Proteomes" id="UP000001396"/>
    </source>
</evidence>
<keyword evidence="1" id="KW-1133">Transmembrane helix</keyword>
<keyword evidence="3" id="KW-1185">Reference proteome</keyword>
<dbReference type="AlphaFoldDB" id="D3BA08"/>
<gene>
    <name evidence="2" type="ORF">PPL_05380</name>
</gene>
<dbReference type="GeneID" id="31360865"/>
<proteinExistence type="predicted"/>
<evidence type="ECO:0000256" key="1">
    <source>
        <dbReference type="SAM" id="Phobius"/>
    </source>
</evidence>
<protein>
    <submittedName>
        <fullName evidence="2">Uncharacterized protein</fullName>
    </submittedName>
</protein>
<dbReference type="InParanoid" id="D3BA08"/>
<reference evidence="2 3" key="1">
    <citation type="journal article" date="2011" name="Genome Res.">
        <title>Phylogeny-wide analysis of social amoeba genomes highlights ancient origins for complex intercellular communication.</title>
        <authorList>
            <person name="Heidel A.J."/>
            <person name="Lawal H.M."/>
            <person name="Felder M."/>
            <person name="Schilde C."/>
            <person name="Helps N.R."/>
            <person name="Tunggal B."/>
            <person name="Rivero F."/>
            <person name="John U."/>
            <person name="Schleicher M."/>
            <person name="Eichinger L."/>
            <person name="Platzer M."/>
            <person name="Noegel A.A."/>
            <person name="Schaap P."/>
            <person name="Gloeckner G."/>
        </authorList>
    </citation>
    <scope>NUCLEOTIDE SEQUENCE [LARGE SCALE GENOMIC DNA]</scope>
    <source>
        <strain evidence="3">ATCC 26659 / Pp 5 / PN500</strain>
    </source>
</reference>
<feature type="transmembrane region" description="Helical" evidence="1">
    <location>
        <begin position="13"/>
        <end position="36"/>
    </location>
</feature>
<organism evidence="2 3">
    <name type="scientific">Heterostelium pallidum (strain ATCC 26659 / Pp 5 / PN500)</name>
    <name type="common">Cellular slime mold</name>
    <name type="synonym">Polysphondylium pallidum</name>
    <dbReference type="NCBI Taxonomy" id="670386"/>
    <lineage>
        <taxon>Eukaryota</taxon>
        <taxon>Amoebozoa</taxon>
        <taxon>Evosea</taxon>
        <taxon>Eumycetozoa</taxon>
        <taxon>Dictyostelia</taxon>
        <taxon>Acytosteliales</taxon>
        <taxon>Acytosteliaceae</taxon>
        <taxon>Heterostelium</taxon>
    </lineage>
</organism>
<sequence>MEYLKIEEDQDKLFVYLDAASVSLQALANSIVWGTSPQFFKLMKRKIRGGNHPNEEEALINH</sequence>
<dbReference type="EMBL" id="ADBJ01000025">
    <property type="protein sequence ID" value="EFA81395.1"/>
    <property type="molecule type" value="Genomic_DNA"/>
</dbReference>